<dbReference type="Proteomes" id="UP000663874">
    <property type="component" value="Unassembled WGS sequence"/>
</dbReference>
<feature type="non-terminal residue" evidence="1">
    <location>
        <position position="1"/>
    </location>
</feature>
<name>A0A819SMG9_9BILA</name>
<accession>A0A819SMG9</accession>
<sequence length="55" mass="5912">VIDSISNDIVDTSTQTINISQLIVTSMMNSALIGINGLNPPITSWLGQVIDKEHC</sequence>
<gene>
    <name evidence="1" type="ORF">FNK824_LOCUS29940</name>
</gene>
<dbReference type="AlphaFoldDB" id="A0A819SMG9"/>
<protein>
    <submittedName>
        <fullName evidence="1">Uncharacterized protein</fullName>
    </submittedName>
</protein>
<organism evidence="1 2">
    <name type="scientific">Rotaria sordida</name>
    <dbReference type="NCBI Taxonomy" id="392033"/>
    <lineage>
        <taxon>Eukaryota</taxon>
        <taxon>Metazoa</taxon>
        <taxon>Spiralia</taxon>
        <taxon>Gnathifera</taxon>
        <taxon>Rotifera</taxon>
        <taxon>Eurotatoria</taxon>
        <taxon>Bdelloidea</taxon>
        <taxon>Philodinida</taxon>
        <taxon>Philodinidae</taxon>
        <taxon>Rotaria</taxon>
    </lineage>
</organism>
<reference evidence="1" key="1">
    <citation type="submission" date="2021-02" db="EMBL/GenBank/DDBJ databases">
        <authorList>
            <person name="Nowell W R."/>
        </authorList>
    </citation>
    <scope>NUCLEOTIDE SEQUENCE</scope>
</reference>
<evidence type="ECO:0000313" key="1">
    <source>
        <dbReference type="EMBL" id="CAF4073370.1"/>
    </source>
</evidence>
<dbReference type="EMBL" id="CAJOBE010008935">
    <property type="protein sequence ID" value="CAF4073370.1"/>
    <property type="molecule type" value="Genomic_DNA"/>
</dbReference>
<proteinExistence type="predicted"/>
<comment type="caution">
    <text evidence="1">The sequence shown here is derived from an EMBL/GenBank/DDBJ whole genome shotgun (WGS) entry which is preliminary data.</text>
</comment>
<evidence type="ECO:0000313" key="2">
    <source>
        <dbReference type="Proteomes" id="UP000663874"/>
    </source>
</evidence>